<dbReference type="RefSeq" id="WP_064468492.1">
    <property type="nucleotide sequence ID" value="NZ_LDJR01000056.1"/>
</dbReference>
<dbReference type="CDD" id="cd08489">
    <property type="entry name" value="PBP2_NikA"/>
    <property type="match status" value="1"/>
</dbReference>
<dbReference type="PATRIC" id="fig|217031.6.peg.3390"/>
<dbReference type="GO" id="GO:0015833">
    <property type="term" value="P:peptide transport"/>
    <property type="evidence" value="ECO:0007669"/>
    <property type="project" value="TreeGrafter"/>
</dbReference>
<evidence type="ECO:0000256" key="1">
    <source>
        <dbReference type="SAM" id="SignalP"/>
    </source>
</evidence>
<organism evidence="3 4">
    <name type="scientific">Lederbergia galactosidilytica</name>
    <dbReference type="NCBI Taxonomy" id="217031"/>
    <lineage>
        <taxon>Bacteria</taxon>
        <taxon>Bacillati</taxon>
        <taxon>Bacillota</taxon>
        <taxon>Bacilli</taxon>
        <taxon>Bacillales</taxon>
        <taxon>Bacillaceae</taxon>
        <taxon>Lederbergia</taxon>
    </lineage>
</organism>
<reference evidence="3 4" key="1">
    <citation type="submission" date="2015-05" db="EMBL/GenBank/DDBJ databases">
        <title>Comparison of genome.</title>
        <authorList>
            <person name="Zheng Z."/>
            <person name="Sun M."/>
        </authorList>
    </citation>
    <scope>NUCLEOTIDE SEQUENCE [LARGE SCALE GENOMIC DNA]</scope>
    <source>
        <strain evidence="3 4">G25-74</strain>
    </source>
</reference>
<comment type="caution">
    <text evidence="3">The sequence shown here is derived from an EMBL/GenBank/DDBJ whole genome shotgun (WGS) entry which is preliminary data.</text>
</comment>
<dbReference type="NCBIfam" id="TIGR02294">
    <property type="entry name" value="nickel_nikA"/>
    <property type="match status" value="1"/>
</dbReference>
<dbReference type="PROSITE" id="PS51257">
    <property type="entry name" value="PROKAR_LIPOPROTEIN"/>
    <property type="match status" value="1"/>
</dbReference>
<accession>A0A177ZKK3</accession>
<dbReference type="InterPro" id="IPR011980">
    <property type="entry name" value="CntA-like"/>
</dbReference>
<protein>
    <submittedName>
        <fullName evidence="3">Nickel ABC transporter substrate-binding protein</fullName>
    </submittedName>
</protein>
<feature type="signal peptide" evidence="1">
    <location>
        <begin position="1"/>
        <end position="23"/>
    </location>
</feature>
<proteinExistence type="predicted"/>
<feature type="chain" id="PRO_5038959256" evidence="1">
    <location>
        <begin position="24"/>
        <end position="532"/>
    </location>
</feature>
<dbReference type="InterPro" id="IPR000914">
    <property type="entry name" value="SBP_5_dom"/>
</dbReference>
<dbReference type="Gene3D" id="3.10.105.10">
    <property type="entry name" value="Dipeptide-binding Protein, Domain 3"/>
    <property type="match status" value="1"/>
</dbReference>
<dbReference type="GO" id="GO:0043190">
    <property type="term" value="C:ATP-binding cassette (ABC) transporter complex"/>
    <property type="evidence" value="ECO:0007669"/>
    <property type="project" value="InterPro"/>
</dbReference>
<dbReference type="SUPFAM" id="SSF53850">
    <property type="entry name" value="Periplasmic binding protein-like II"/>
    <property type="match status" value="1"/>
</dbReference>
<dbReference type="InterPro" id="IPR039424">
    <property type="entry name" value="SBP_5"/>
</dbReference>
<dbReference type="GO" id="GO:0015675">
    <property type="term" value="P:nickel cation transport"/>
    <property type="evidence" value="ECO:0007669"/>
    <property type="project" value="InterPro"/>
</dbReference>
<keyword evidence="1" id="KW-0732">Signal</keyword>
<dbReference type="Proteomes" id="UP000077881">
    <property type="component" value="Unassembled WGS sequence"/>
</dbReference>
<evidence type="ECO:0000313" key="4">
    <source>
        <dbReference type="Proteomes" id="UP000077881"/>
    </source>
</evidence>
<evidence type="ECO:0000259" key="2">
    <source>
        <dbReference type="Pfam" id="PF00496"/>
    </source>
</evidence>
<dbReference type="PANTHER" id="PTHR30290">
    <property type="entry name" value="PERIPLASMIC BINDING COMPONENT OF ABC TRANSPORTER"/>
    <property type="match status" value="1"/>
</dbReference>
<dbReference type="EMBL" id="LDJR01000056">
    <property type="protein sequence ID" value="OAK68521.1"/>
    <property type="molecule type" value="Genomic_DNA"/>
</dbReference>
<dbReference type="STRING" id="217031.ABB05_15720"/>
<dbReference type="Pfam" id="PF00496">
    <property type="entry name" value="SBP_bac_5"/>
    <property type="match status" value="1"/>
</dbReference>
<dbReference type="GO" id="GO:0016151">
    <property type="term" value="F:nickel cation binding"/>
    <property type="evidence" value="ECO:0007669"/>
    <property type="project" value="InterPro"/>
</dbReference>
<dbReference type="PANTHER" id="PTHR30290:SF37">
    <property type="entry name" value="NICKEL-BINDING PERIPLASMIC PROTEIN"/>
    <property type="match status" value="1"/>
</dbReference>
<dbReference type="AlphaFoldDB" id="A0A177ZKK3"/>
<evidence type="ECO:0000313" key="3">
    <source>
        <dbReference type="EMBL" id="OAK68521.1"/>
    </source>
</evidence>
<dbReference type="OrthoDB" id="9796817at2"/>
<keyword evidence="4" id="KW-1185">Reference proteome</keyword>
<dbReference type="InterPro" id="IPR030678">
    <property type="entry name" value="Peptide/Ni-bd"/>
</dbReference>
<dbReference type="Gene3D" id="3.40.190.10">
    <property type="entry name" value="Periplasmic binding protein-like II"/>
    <property type="match status" value="1"/>
</dbReference>
<name>A0A177ZKK3_9BACI</name>
<sequence length="532" mass="60493">MNKLRRPMLIILCLLLFILAACQGEGETENKQVNLNEIVYASTKDIRDINPHLYSGEMAAQNMVFESLVVNTADGIQPGLAESWDISADGLEYTFHLRKGVTFTDGEPFNAEAVKLNMDAILENIERHAWLDMVNEMKENVVVDEYTYKLVLKHPYYPTLTELGLTRPFRFISPKAFKDGQTKNGVTSYAGTGPWVLTEHKENQYALFTANEDYWGERPKVKEVRWKVMPDHQTILLALEKGEIDLIFGADGDMIDIDSFKALEEQGKYQTEISNPIASRAILLNTNQTITGDSKVREAIQYAIDKQSIADDVLNGSESIANTLMASTVPYSDLDLSVSSFDPAYAAQLLDEAGWTLGDGKVRSKDGQKLELSIYYNSDNAQEKTISEFMQQDLKNIGINLKIIGEETQAFADRQKTGEFDMMYSLSWGPPYDPQSYLSSWRIPAHGDYQAQLGLEKKEWLDQMITSVMIEADEEKRQDMYAQILTYIHDENVYIPLTYSRTKAVHEPELQGIIFNVSQYEVPFEHMFFEKK</sequence>
<dbReference type="GO" id="GO:0030288">
    <property type="term" value="C:outer membrane-bounded periplasmic space"/>
    <property type="evidence" value="ECO:0007669"/>
    <property type="project" value="TreeGrafter"/>
</dbReference>
<gene>
    <name evidence="3" type="ORF">ABB05_15720</name>
</gene>
<dbReference type="GO" id="GO:0020037">
    <property type="term" value="F:heme binding"/>
    <property type="evidence" value="ECO:0007669"/>
    <property type="project" value="InterPro"/>
</dbReference>
<dbReference type="PIRSF" id="PIRSF002741">
    <property type="entry name" value="MppA"/>
    <property type="match status" value="1"/>
</dbReference>
<dbReference type="GO" id="GO:1904680">
    <property type="term" value="F:peptide transmembrane transporter activity"/>
    <property type="evidence" value="ECO:0007669"/>
    <property type="project" value="TreeGrafter"/>
</dbReference>
<feature type="domain" description="Solute-binding protein family 5" evidence="2">
    <location>
        <begin position="76"/>
        <end position="445"/>
    </location>
</feature>